<gene>
    <name evidence="1" type="ORF">NP511_15615</name>
</gene>
<dbReference type="GeneID" id="39863060"/>
<accession>A0AAF0P980</accession>
<protein>
    <submittedName>
        <fullName evidence="1">Uncharacterized protein</fullName>
    </submittedName>
</protein>
<reference evidence="1 2" key="1">
    <citation type="submission" date="2022-07" db="EMBL/GenBank/DDBJ databases">
        <title>Two temperate virus in Haloterrigena jeotgali A29.</title>
        <authorList>
            <person name="Deng X."/>
        </authorList>
    </citation>
    <scope>NUCLEOTIDE SEQUENCE [LARGE SCALE GENOMIC DNA]</scope>
    <source>
        <strain evidence="1 2">A29</strain>
    </source>
</reference>
<dbReference type="EMBL" id="CP101873">
    <property type="protein sequence ID" value="WMT06807.1"/>
    <property type="molecule type" value="Genomic_DNA"/>
</dbReference>
<evidence type="ECO:0000313" key="2">
    <source>
        <dbReference type="Proteomes" id="UP001224926"/>
    </source>
</evidence>
<sequence length="64" mass="7160">MSMDEFDLEELLETGGPQLKTSLPGVVVTTKLTDADADELEAVHRRQLEYALEHAEEAKEATRM</sequence>
<proteinExistence type="predicted"/>
<dbReference type="Proteomes" id="UP001224926">
    <property type="component" value="Chromosome"/>
</dbReference>
<dbReference type="AlphaFoldDB" id="A0AAF0P980"/>
<dbReference type="RefSeq" id="WP_136396898.1">
    <property type="nucleotide sequence ID" value="NZ_CP101873.1"/>
</dbReference>
<organism evidence="1 2">
    <name type="scientific">Natrinema thermotolerans</name>
    <dbReference type="NCBI Taxonomy" id="121872"/>
    <lineage>
        <taxon>Archaea</taxon>
        <taxon>Methanobacteriati</taxon>
        <taxon>Methanobacteriota</taxon>
        <taxon>Stenosarchaea group</taxon>
        <taxon>Halobacteria</taxon>
        <taxon>Halobacteriales</taxon>
        <taxon>Natrialbaceae</taxon>
        <taxon>Natrinema</taxon>
    </lineage>
</organism>
<evidence type="ECO:0000313" key="1">
    <source>
        <dbReference type="EMBL" id="WMT06807.1"/>
    </source>
</evidence>
<name>A0AAF0P980_9EURY</name>
<keyword evidence="2" id="KW-1185">Reference proteome</keyword>